<dbReference type="SMART" id="SM00345">
    <property type="entry name" value="HTH_GNTR"/>
    <property type="match status" value="1"/>
</dbReference>
<dbReference type="Pfam" id="PF00392">
    <property type="entry name" value="GntR"/>
    <property type="match status" value="1"/>
</dbReference>
<dbReference type="AlphaFoldDB" id="A0A173MCV7"/>
<dbReference type="InterPro" id="IPR004839">
    <property type="entry name" value="Aminotransferase_I/II_large"/>
</dbReference>
<evidence type="ECO:0000313" key="8">
    <source>
        <dbReference type="Proteomes" id="UP000186917"/>
    </source>
</evidence>
<dbReference type="InterPro" id="IPR015421">
    <property type="entry name" value="PyrdxlP-dep_Trfase_major"/>
</dbReference>
<evidence type="ECO:0000256" key="5">
    <source>
        <dbReference type="ARBA" id="ARBA00023163"/>
    </source>
</evidence>
<evidence type="ECO:0000313" key="7">
    <source>
        <dbReference type="EMBL" id="SIT21407.1"/>
    </source>
</evidence>
<dbReference type="OrthoDB" id="594134at2"/>
<feature type="domain" description="HTH gntR-type" evidence="6">
    <location>
        <begin position="21"/>
        <end position="89"/>
    </location>
</feature>
<reference evidence="8" key="1">
    <citation type="submission" date="2017-01" db="EMBL/GenBank/DDBJ databases">
        <authorList>
            <person name="Varghese N."/>
            <person name="Submissions S."/>
        </authorList>
    </citation>
    <scope>NUCLEOTIDE SEQUENCE [LARGE SCALE GENOMIC DNA]</scope>
    <source>
        <strain evidence="8">DSM 21054</strain>
    </source>
</reference>
<dbReference type="CDD" id="cd07377">
    <property type="entry name" value="WHTH_GntR"/>
    <property type="match status" value="1"/>
</dbReference>
<dbReference type="InterPro" id="IPR036388">
    <property type="entry name" value="WH-like_DNA-bd_sf"/>
</dbReference>
<dbReference type="PANTHER" id="PTHR46577:SF1">
    <property type="entry name" value="HTH-TYPE TRANSCRIPTIONAL REGULATORY PROTEIN GABR"/>
    <property type="match status" value="1"/>
</dbReference>
<evidence type="ECO:0000256" key="4">
    <source>
        <dbReference type="ARBA" id="ARBA00023125"/>
    </source>
</evidence>
<evidence type="ECO:0000259" key="6">
    <source>
        <dbReference type="PROSITE" id="PS50949"/>
    </source>
</evidence>
<evidence type="ECO:0000256" key="3">
    <source>
        <dbReference type="ARBA" id="ARBA00023015"/>
    </source>
</evidence>
<dbReference type="InterPro" id="IPR015424">
    <property type="entry name" value="PyrdxlP-dep_Trfase"/>
</dbReference>
<keyword evidence="3" id="KW-0805">Transcription regulation</keyword>
<keyword evidence="7" id="KW-0808">Transferase</keyword>
<dbReference type="GO" id="GO:0008483">
    <property type="term" value="F:transaminase activity"/>
    <property type="evidence" value="ECO:0007669"/>
    <property type="project" value="UniProtKB-KW"/>
</dbReference>
<keyword evidence="2" id="KW-0663">Pyridoxal phosphate</keyword>
<keyword evidence="8" id="KW-1185">Reference proteome</keyword>
<comment type="similarity">
    <text evidence="1">In the C-terminal section; belongs to the class-I pyridoxal-phosphate-dependent aminotransferase family.</text>
</comment>
<dbReference type="PANTHER" id="PTHR46577">
    <property type="entry name" value="HTH-TYPE TRANSCRIPTIONAL REGULATORY PROTEIN GABR"/>
    <property type="match status" value="1"/>
</dbReference>
<sequence length="503" mass="57131">MTSPAEIPYKSLVQINRDANMPVYRQIADQLIAAIQRGHLVAGLKLPGTRAFSQLLTVHRNTIVAVYEELEVQGWVKTLPNKGTVVLPGMQQRPVKILPHQQAAVTAHPAAISPIAAARYPGATGYTFRQTNILDNPFEYSDCEYVFNDGMPDTRLLQIDNLSQWYSANLKRKSNQKKLAGYNQDGSEYFKANLCNYLNLSRGLHISGKNLLITRSTEMSVYITSRILLSEGDLVLVGELSYFSMNMIFQKNGAHIQTIPVDNEGIDVDSVQQICEHQQVRMIYITPHHHYPTTVTLSAQRRMRLLQLAAQYGFVILEDDYDYDFHYNKAPMLPLLSADTAGMVVYTGSFGKSLAPGFRTGFIVAPENLMTEMRKYLGIIDRQGDILMEQALGQMIQEGEIHRYLRKSMKVYQERRDNFAALLQQHLPEDVDFTIPSGGLAFWLRWKKRPNLLQLSKRCAQNNLFIPKTLLYQTQSMAAMRVGFGHLTPEEMNTCIQIIRQHL</sequence>
<keyword evidence="5" id="KW-0804">Transcription</keyword>
<dbReference type="GO" id="GO:0003700">
    <property type="term" value="F:DNA-binding transcription factor activity"/>
    <property type="evidence" value="ECO:0007669"/>
    <property type="project" value="InterPro"/>
</dbReference>
<dbReference type="KEGG" id="fln:FLA_1409"/>
<dbReference type="SUPFAM" id="SSF46785">
    <property type="entry name" value="Winged helix' DNA-binding domain"/>
    <property type="match status" value="1"/>
</dbReference>
<dbReference type="SUPFAM" id="SSF53383">
    <property type="entry name" value="PLP-dependent transferases"/>
    <property type="match status" value="1"/>
</dbReference>
<gene>
    <name evidence="7" type="ORF">SAMN05421788_105144</name>
</gene>
<dbReference type="GO" id="GO:0003677">
    <property type="term" value="F:DNA binding"/>
    <property type="evidence" value="ECO:0007669"/>
    <property type="project" value="UniProtKB-KW"/>
</dbReference>
<evidence type="ECO:0000256" key="1">
    <source>
        <dbReference type="ARBA" id="ARBA00005384"/>
    </source>
</evidence>
<dbReference type="Gene3D" id="3.40.640.10">
    <property type="entry name" value="Type I PLP-dependent aspartate aminotransferase-like (Major domain)"/>
    <property type="match status" value="1"/>
</dbReference>
<dbReference type="Pfam" id="PF00155">
    <property type="entry name" value="Aminotran_1_2"/>
    <property type="match status" value="1"/>
</dbReference>
<dbReference type="Proteomes" id="UP000186917">
    <property type="component" value="Unassembled WGS sequence"/>
</dbReference>
<keyword evidence="7" id="KW-0032">Aminotransferase</keyword>
<dbReference type="PROSITE" id="PS50949">
    <property type="entry name" value="HTH_GNTR"/>
    <property type="match status" value="1"/>
</dbReference>
<dbReference type="Gene3D" id="1.10.10.10">
    <property type="entry name" value="Winged helix-like DNA-binding domain superfamily/Winged helix DNA-binding domain"/>
    <property type="match status" value="1"/>
</dbReference>
<name>A0A173MCV7_9BACT</name>
<evidence type="ECO:0000256" key="2">
    <source>
        <dbReference type="ARBA" id="ARBA00022898"/>
    </source>
</evidence>
<dbReference type="InterPro" id="IPR036390">
    <property type="entry name" value="WH_DNA-bd_sf"/>
</dbReference>
<organism evidence="7 8">
    <name type="scientific">Filimonas lacunae</name>
    <dbReference type="NCBI Taxonomy" id="477680"/>
    <lineage>
        <taxon>Bacteria</taxon>
        <taxon>Pseudomonadati</taxon>
        <taxon>Bacteroidota</taxon>
        <taxon>Chitinophagia</taxon>
        <taxon>Chitinophagales</taxon>
        <taxon>Chitinophagaceae</taxon>
        <taxon>Filimonas</taxon>
    </lineage>
</organism>
<dbReference type="InterPro" id="IPR000524">
    <property type="entry name" value="Tscrpt_reg_HTH_GntR"/>
</dbReference>
<keyword evidence="4" id="KW-0238">DNA-binding</keyword>
<dbReference type="CDD" id="cd00609">
    <property type="entry name" value="AAT_like"/>
    <property type="match status" value="1"/>
</dbReference>
<proteinExistence type="inferred from homology"/>
<dbReference type="STRING" id="477680.SAMN05421788_105144"/>
<dbReference type="GO" id="GO:0030170">
    <property type="term" value="F:pyridoxal phosphate binding"/>
    <property type="evidence" value="ECO:0007669"/>
    <property type="project" value="InterPro"/>
</dbReference>
<protein>
    <submittedName>
        <fullName evidence="7">GntR family transcriptional regulator / MocR family aminotransferase</fullName>
    </submittedName>
</protein>
<accession>A0A173MCV7</accession>
<dbReference type="InterPro" id="IPR051446">
    <property type="entry name" value="HTH_trans_reg/aminotransferase"/>
</dbReference>
<dbReference type="EMBL" id="FTOR01000005">
    <property type="protein sequence ID" value="SIT21407.1"/>
    <property type="molecule type" value="Genomic_DNA"/>
</dbReference>
<dbReference type="RefSeq" id="WP_076379987.1">
    <property type="nucleotide sequence ID" value="NZ_AP017422.1"/>
</dbReference>